<name>A0A5A5TBS5_9CHLR</name>
<reference evidence="1 2" key="1">
    <citation type="submission" date="2019-01" db="EMBL/GenBank/DDBJ databases">
        <title>Draft genome sequence of Dictyobacter sp. Uno17.</title>
        <authorList>
            <person name="Wang C.M."/>
            <person name="Zheng Y."/>
            <person name="Sakai Y."/>
            <person name="Abe K."/>
            <person name="Yokota A."/>
            <person name="Yabe S."/>
        </authorList>
    </citation>
    <scope>NUCLEOTIDE SEQUENCE [LARGE SCALE GENOMIC DNA]</scope>
    <source>
        <strain evidence="1 2">Uno17</strain>
    </source>
</reference>
<dbReference type="AlphaFoldDB" id="A0A5A5TBS5"/>
<comment type="caution">
    <text evidence="1">The sequence shown here is derived from an EMBL/GenBank/DDBJ whole genome shotgun (WGS) entry which is preliminary data.</text>
</comment>
<evidence type="ECO:0008006" key="3">
    <source>
        <dbReference type="Google" id="ProtNLM"/>
    </source>
</evidence>
<sequence>MQPEQPSYRSTHITLRSLGETHTYSAQEIIHYSRCEDPLIAHLTEIGLIGLQDQASQEHLYNEHDLRLLRRAYRIQRDLDINQEAVEVIVRLLTQIEHLQQALFQTSPDQSPEHP</sequence>
<dbReference type="EMBL" id="BIXY01000024">
    <property type="protein sequence ID" value="GCF08473.1"/>
    <property type="molecule type" value="Genomic_DNA"/>
</dbReference>
<gene>
    <name evidence="1" type="ORF">KDI_20370</name>
</gene>
<dbReference type="Gene3D" id="1.10.1660.10">
    <property type="match status" value="1"/>
</dbReference>
<evidence type="ECO:0000313" key="1">
    <source>
        <dbReference type="EMBL" id="GCF08473.1"/>
    </source>
</evidence>
<dbReference type="RefSeq" id="WP_172632023.1">
    <property type="nucleotide sequence ID" value="NZ_BIXY01000024.1"/>
</dbReference>
<organism evidence="1 2">
    <name type="scientific">Dictyobacter arantiisoli</name>
    <dbReference type="NCBI Taxonomy" id="2014874"/>
    <lineage>
        <taxon>Bacteria</taxon>
        <taxon>Bacillati</taxon>
        <taxon>Chloroflexota</taxon>
        <taxon>Ktedonobacteria</taxon>
        <taxon>Ktedonobacterales</taxon>
        <taxon>Dictyobacteraceae</taxon>
        <taxon>Dictyobacter</taxon>
    </lineage>
</organism>
<protein>
    <recommendedName>
        <fullName evidence="3">HTH merR-type domain-containing protein</fullName>
    </recommendedName>
</protein>
<dbReference type="Pfam" id="PF13591">
    <property type="entry name" value="MerR_2"/>
    <property type="match status" value="1"/>
</dbReference>
<evidence type="ECO:0000313" key="2">
    <source>
        <dbReference type="Proteomes" id="UP000322530"/>
    </source>
</evidence>
<keyword evidence="2" id="KW-1185">Reference proteome</keyword>
<accession>A0A5A5TBS5</accession>
<proteinExistence type="predicted"/>
<dbReference type="Proteomes" id="UP000322530">
    <property type="component" value="Unassembled WGS sequence"/>
</dbReference>